<dbReference type="EMBL" id="QPMT01000028">
    <property type="protein sequence ID" value="KAF4856462.1"/>
    <property type="molecule type" value="Genomic_DNA"/>
</dbReference>
<dbReference type="Proteomes" id="UP000711996">
    <property type="component" value="Unassembled WGS sequence"/>
</dbReference>
<protein>
    <submittedName>
        <fullName evidence="1">Uncharacterized protein</fullName>
    </submittedName>
</protein>
<accession>A0A9P5EP72</accession>
<dbReference type="AlphaFoldDB" id="A0A9P5EP72"/>
<sequence>MRGPRRCIQILSPDWFIDAGCGDACSFGAVIIGSFSSFPSRWALNF</sequence>
<reference evidence="1" key="1">
    <citation type="submission" date="2019-06" db="EMBL/GenBank/DDBJ databases">
        <authorList>
            <person name="Gan P."/>
            <person name="Shirasu K."/>
        </authorList>
    </citation>
    <scope>NUCLEOTIDE SEQUENCE [LARGE SCALE GENOMIC DNA]</scope>
    <source>
        <strain evidence="1">CAD2</strain>
    </source>
</reference>
<evidence type="ECO:0000313" key="2">
    <source>
        <dbReference type="Proteomes" id="UP000711996"/>
    </source>
</evidence>
<gene>
    <name evidence="1" type="ORF">CGCSCA2_v008660</name>
</gene>
<evidence type="ECO:0000313" key="1">
    <source>
        <dbReference type="EMBL" id="KAF4856462.1"/>
    </source>
</evidence>
<organism evidence="1 2">
    <name type="scientific">Colletotrichum siamense</name>
    <name type="common">Anthracnose fungus</name>
    <dbReference type="NCBI Taxonomy" id="690259"/>
    <lineage>
        <taxon>Eukaryota</taxon>
        <taxon>Fungi</taxon>
        <taxon>Dikarya</taxon>
        <taxon>Ascomycota</taxon>
        <taxon>Pezizomycotina</taxon>
        <taxon>Sordariomycetes</taxon>
        <taxon>Hypocreomycetidae</taxon>
        <taxon>Glomerellales</taxon>
        <taxon>Glomerellaceae</taxon>
        <taxon>Colletotrichum</taxon>
        <taxon>Colletotrichum gloeosporioides species complex</taxon>
    </lineage>
</organism>
<keyword evidence="2" id="KW-1185">Reference proteome</keyword>
<proteinExistence type="predicted"/>
<name>A0A9P5EP72_COLSI</name>
<comment type="caution">
    <text evidence="1">The sequence shown here is derived from an EMBL/GenBank/DDBJ whole genome shotgun (WGS) entry which is preliminary data.</text>
</comment>